<gene>
    <name evidence="13" type="ORF">ARMOST_16298</name>
</gene>
<dbReference type="PANTHER" id="PTHR28012">
    <property type="entry name" value="NUCLEAR FUSION PROTEIN KAR5"/>
    <property type="match status" value="1"/>
</dbReference>
<evidence type="ECO:0000313" key="13">
    <source>
        <dbReference type="EMBL" id="SJL12866.1"/>
    </source>
</evidence>
<protein>
    <recommendedName>
        <fullName evidence="15">Nuclear fusion protein KAR5</fullName>
    </recommendedName>
</protein>
<evidence type="ECO:0000256" key="6">
    <source>
        <dbReference type="ARBA" id="ARBA00022824"/>
    </source>
</evidence>
<reference evidence="14" key="1">
    <citation type="journal article" date="2017" name="Nat. Ecol. Evol.">
        <title>Genome expansion and lineage-specific genetic innovations in the forest pathogenic fungi Armillaria.</title>
        <authorList>
            <person name="Sipos G."/>
            <person name="Prasanna A.N."/>
            <person name="Walter M.C."/>
            <person name="O'Connor E."/>
            <person name="Balint B."/>
            <person name="Krizsan K."/>
            <person name="Kiss B."/>
            <person name="Hess J."/>
            <person name="Varga T."/>
            <person name="Slot J."/>
            <person name="Riley R."/>
            <person name="Boka B."/>
            <person name="Rigling D."/>
            <person name="Barry K."/>
            <person name="Lee J."/>
            <person name="Mihaltcheva S."/>
            <person name="LaButti K."/>
            <person name="Lipzen A."/>
            <person name="Waldron R."/>
            <person name="Moloney N.M."/>
            <person name="Sperisen C."/>
            <person name="Kredics L."/>
            <person name="Vagvoelgyi C."/>
            <person name="Patrignani A."/>
            <person name="Fitzpatrick D."/>
            <person name="Nagy I."/>
            <person name="Doyle S."/>
            <person name="Anderson J.B."/>
            <person name="Grigoriev I.V."/>
            <person name="Gueldener U."/>
            <person name="Muensterkoetter M."/>
            <person name="Nagy L.G."/>
        </authorList>
    </citation>
    <scope>NUCLEOTIDE SEQUENCE [LARGE SCALE GENOMIC DNA]</scope>
    <source>
        <strain evidence="14">C18/9</strain>
    </source>
</reference>
<feature type="transmembrane region" description="Helical" evidence="11">
    <location>
        <begin position="480"/>
        <end position="502"/>
    </location>
</feature>
<accession>A0A284RVU0</accession>
<dbReference type="Pfam" id="PF04163">
    <property type="entry name" value="Tht1"/>
    <property type="match status" value="1"/>
</dbReference>
<keyword evidence="14" id="KW-1185">Reference proteome</keyword>
<feature type="chain" id="PRO_5013216058" description="Nuclear fusion protein KAR5" evidence="12">
    <location>
        <begin position="19"/>
        <end position="631"/>
    </location>
</feature>
<comment type="similarity">
    <text evidence="2 11">Belongs to the KAR5 family.</text>
</comment>
<feature type="signal peptide" evidence="12">
    <location>
        <begin position="1"/>
        <end position="18"/>
    </location>
</feature>
<comment type="function">
    <text evidence="1 11">Required for nuclear membrane fusion during karyogamy.</text>
</comment>
<dbReference type="GO" id="GO:0005789">
    <property type="term" value="C:endoplasmic reticulum membrane"/>
    <property type="evidence" value="ECO:0007669"/>
    <property type="project" value="UniProtKB-SubCell"/>
</dbReference>
<evidence type="ECO:0000256" key="9">
    <source>
        <dbReference type="ARBA" id="ARBA00023180"/>
    </source>
</evidence>
<name>A0A284RVU0_ARMOS</name>
<keyword evidence="10 11" id="KW-0539">Nucleus</keyword>
<evidence type="ECO:0000313" key="14">
    <source>
        <dbReference type="Proteomes" id="UP000219338"/>
    </source>
</evidence>
<dbReference type="GO" id="GO:0048288">
    <property type="term" value="P:nuclear membrane fusion involved in karyogamy"/>
    <property type="evidence" value="ECO:0007669"/>
    <property type="project" value="UniProtKB-UniRule"/>
</dbReference>
<evidence type="ECO:0000256" key="10">
    <source>
        <dbReference type="ARBA" id="ARBA00023242"/>
    </source>
</evidence>
<evidence type="ECO:0000256" key="5">
    <source>
        <dbReference type="ARBA" id="ARBA00022729"/>
    </source>
</evidence>
<keyword evidence="3 11" id="KW-0415">Karyogamy</keyword>
<dbReference type="AlphaFoldDB" id="A0A284RVU0"/>
<evidence type="ECO:0000256" key="2">
    <source>
        <dbReference type="ARBA" id="ARBA00010473"/>
    </source>
</evidence>
<keyword evidence="9" id="KW-0325">Glycoprotein</keyword>
<evidence type="ECO:0000256" key="7">
    <source>
        <dbReference type="ARBA" id="ARBA00022989"/>
    </source>
</evidence>
<organism evidence="13 14">
    <name type="scientific">Armillaria ostoyae</name>
    <name type="common">Armillaria root rot fungus</name>
    <dbReference type="NCBI Taxonomy" id="47428"/>
    <lineage>
        <taxon>Eukaryota</taxon>
        <taxon>Fungi</taxon>
        <taxon>Dikarya</taxon>
        <taxon>Basidiomycota</taxon>
        <taxon>Agaricomycotina</taxon>
        <taxon>Agaricomycetes</taxon>
        <taxon>Agaricomycetidae</taxon>
        <taxon>Agaricales</taxon>
        <taxon>Marasmiineae</taxon>
        <taxon>Physalacriaceae</taxon>
        <taxon>Armillaria</taxon>
    </lineage>
</organism>
<dbReference type="OrthoDB" id="5311848at2759"/>
<keyword evidence="5 11" id="KW-0732">Signal</keyword>
<keyword evidence="8 11" id="KW-0472">Membrane</keyword>
<evidence type="ECO:0000256" key="3">
    <source>
        <dbReference type="ARBA" id="ARBA00022459"/>
    </source>
</evidence>
<dbReference type="PANTHER" id="PTHR28012:SF1">
    <property type="entry name" value="NUCLEAR FUSION PROTEIN KAR5"/>
    <property type="match status" value="1"/>
</dbReference>
<proteinExistence type="inferred from homology"/>
<evidence type="ECO:0000256" key="12">
    <source>
        <dbReference type="SAM" id="SignalP"/>
    </source>
</evidence>
<keyword evidence="4 11" id="KW-0812">Transmembrane</keyword>
<evidence type="ECO:0008006" key="15">
    <source>
        <dbReference type="Google" id="ProtNLM"/>
    </source>
</evidence>
<keyword evidence="7 11" id="KW-1133">Transmembrane helix</keyword>
<dbReference type="GO" id="GO:0000742">
    <property type="term" value="P:karyogamy involved in conjugation with cellular fusion"/>
    <property type="evidence" value="ECO:0007669"/>
    <property type="project" value="UniProtKB-UniRule"/>
</dbReference>
<dbReference type="EMBL" id="FUEG01000018">
    <property type="protein sequence ID" value="SJL12866.1"/>
    <property type="molecule type" value="Genomic_DNA"/>
</dbReference>
<evidence type="ECO:0000256" key="4">
    <source>
        <dbReference type="ARBA" id="ARBA00022692"/>
    </source>
</evidence>
<evidence type="ECO:0000256" key="8">
    <source>
        <dbReference type="ARBA" id="ARBA00023136"/>
    </source>
</evidence>
<dbReference type="InterPro" id="IPR007292">
    <property type="entry name" value="Nuclear_fusion_Kar5"/>
</dbReference>
<keyword evidence="6 11" id="KW-0256">Endoplasmic reticulum</keyword>
<dbReference type="GO" id="GO:0031965">
    <property type="term" value="C:nuclear membrane"/>
    <property type="evidence" value="ECO:0007669"/>
    <property type="project" value="UniProtKB-SubCell"/>
</dbReference>
<evidence type="ECO:0000256" key="1">
    <source>
        <dbReference type="ARBA" id="ARBA00003389"/>
    </source>
</evidence>
<comment type="subcellular location">
    <subcellularLocation>
        <location evidence="11">Endoplasmic reticulum membrane</location>
    </subcellularLocation>
    <subcellularLocation>
        <location evidence="11">Nucleus membrane</location>
    </subcellularLocation>
</comment>
<evidence type="ECO:0000256" key="11">
    <source>
        <dbReference type="RuleBase" id="RU368082"/>
    </source>
</evidence>
<dbReference type="Proteomes" id="UP000219338">
    <property type="component" value="Unassembled WGS sequence"/>
</dbReference>
<sequence length="631" mass="70475">MLFILLPWTLSFFPISDAFLWSRSDRNGDEQPQSPLAGTAIPFPVLGMEAYGPVELALTPNEIGSIFRTQGGALLFFTGIYLTLVPDSLQEYSRRSDCFRRVAGSIKVRCSALEMDEDERVSAAISMTLCELATAKHLSPPLECAPFLSENTPLYSQKHGDTQGKCVEALSRSAQFWSSYSGYLREVPQLCFSFRRWHDIDTARDIYSNITQEKIALLRYLSQRQHAEQAHMSAWESHLSSLQNITTLMQVLSTRMGADAQSAINRLMINIEKTSEASQDMVQKLGIQSESAIKVLFQQIGATFADMSERHTGSLDNIVMMVRHTVAVELEAVFSVVAGQQQLNTDLSVQASSRWTSIEAGFTEMQYNILLLTEASSQVIKALDESNERNLILAEEQANASQTAIQLVDSLHRISTGAHNELQKMNSSIVLLHQSLLPRTNWAKAGFIRFLEIFLRVDAEYLGSLDRIYVFRLLSMLSGFGVHLFHGIASTIMSILVVIYSFRSYTSRLLYSFRDDRNDFPRILNVANVLGNQRLFLNLLCFEIKALRQVGEVVSTGILSVFLGSQIVSVVQIPFEDSTCSMFAHLMNESTFGLDFDALVSLGCVSGSAVSCSLLNKGHRDFTQACNRFNQ</sequence>